<keyword evidence="11" id="KW-1185">Reference proteome</keyword>
<dbReference type="FunFam" id="3.30.730.10:FF:000001">
    <property type="entry name" value="Ethylene-responsive transcription factor 2"/>
    <property type="match status" value="1"/>
</dbReference>
<dbReference type="GO" id="GO:0003677">
    <property type="term" value="F:DNA binding"/>
    <property type="evidence" value="ECO:0007669"/>
    <property type="project" value="UniProtKB-KW"/>
</dbReference>
<dbReference type="InterPro" id="IPR036955">
    <property type="entry name" value="AP2/ERF_dom_sf"/>
</dbReference>
<dbReference type="GO" id="GO:0005634">
    <property type="term" value="C:nucleus"/>
    <property type="evidence" value="ECO:0007669"/>
    <property type="project" value="UniProtKB-SubCell"/>
</dbReference>
<keyword evidence="5" id="KW-0804">Transcription</keyword>
<reference evidence="10 11" key="1">
    <citation type="submission" date="2019-01" db="EMBL/GenBank/DDBJ databases">
        <title>Sequencing of cultivated peanut Arachis hypogaea provides insights into genome evolution and oil improvement.</title>
        <authorList>
            <person name="Chen X."/>
        </authorList>
    </citation>
    <scope>NUCLEOTIDE SEQUENCE [LARGE SCALE GENOMIC DNA]</scope>
    <source>
        <strain evidence="11">cv. Fuhuasheng</strain>
        <tissue evidence="10">Leaves</tissue>
    </source>
</reference>
<evidence type="ECO:0000313" key="10">
    <source>
        <dbReference type="EMBL" id="RYR57506.1"/>
    </source>
</evidence>
<gene>
    <name evidence="10" type="ORF">Ahy_A05g023232</name>
</gene>
<comment type="caution">
    <text evidence="10">The sequence shown here is derived from an EMBL/GenBank/DDBJ whole genome shotgun (WGS) entry which is preliminary data.</text>
</comment>
<dbReference type="InterPro" id="IPR001471">
    <property type="entry name" value="AP2/ERF_dom"/>
</dbReference>
<keyword evidence="3" id="KW-0238">DNA-binding</keyword>
<protein>
    <recommendedName>
        <fullName evidence="9">AP2/ERF domain-containing protein</fullName>
    </recommendedName>
</protein>
<keyword evidence="4" id="KW-0010">Activator</keyword>
<organism evidence="10 11">
    <name type="scientific">Arachis hypogaea</name>
    <name type="common">Peanut</name>
    <dbReference type="NCBI Taxonomy" id="3818"/>
    <lineage>
        <taxon>Eukaryota</taxon>
        <taxon>Viridiplantae</taxon>
        <taxon>Streptophyta</taxon>
        <taxon>Embryophyta</taxon>
        <taxon>Tracheophyta</taxon>
        <taxon>Spermatophyta</taxon>
        <taxon>Magnoliopsida</taxon>
        <taxon>eudicotyledons</taxon>
        <taxon>Gunneridae</taxon>
        <taxon>Pentapetalae</taxon>
        <taxon>rosids</taxon>
        <taxon>fabids</taxon>
        <taxon>Fabales</taxon>
        <taxon>Fabaceae</taxon>
        <taxon>Papilionoideae</taxon>
        <taxon>50 kb inversion clade</taxon>
        <taxon>dalbergioids sensu lato</taxon>
        <taxon>Dalbergieae</taxon>
        <taxon>Pterocarpus clade</taxon>
        <taxon>Arachis</taxon>
    </lineage>
</organism>
<dbReference type="SMART" id="SM00380">
    <property type="entry name" value="AP2"/>
    <property type="match status" value="1"/>
</dbReference>
<dbReference type="SUPFAM" id="SSF54171">
    <property type="entry name" value="DNA-binding domain"/>
    <property type="match status" value="1"/>
</dbReference>
<evidence type="ECO:0000256" key="8">
    <source>
        <dbReference type="SAM" id="MobiDB-lite"/>
    </source>
</evidence>
<evidence type="ECO:0000256" key="7">
    <source>
        <dbReference type="ARBA" id="ARBA00024343"/>
    </source>
</evidence>
<comment type="subcellular location">
    <subcellularLocation>
        <location evidence="1">Nucleus</location>
    </subcellularLocation>
</comment>
<evidence type="ECO:0000256" key="2">
    <source>
        <dbReference type="ARBA" id="ARBA00023015"/>
    </source>
</evidence>
<accession>A0A445D2S4</accession>
<dbReference type="EMBL" id="SDMP01000005">
    <property type="protein sequence ID" value="RYR57506.1"/>
    <property type="molecule type" value="Genomic_DNA"/>
</dbReference>
<dbReference type="InterPro" id="IPR016177">
    <property type="entry name" value="DNA-bd_dom_sf"/>
</dbReference>
<keyword evidence="2" id="KW-0805">Transcription regulation</keyword>
<dbReference type="AlphaFoldDB" id="A0A445D2S4"/>
<dbReference type="Gene3D" id="3.30.730.10">
    <property type="entry name" value="AP2/ERF domain"/>
    <property type="match status" value="1"/>
</dbReference>
<dbReference type="Proteomes" id="UP000289738">
    <property type="component" value="Chromosome A05"/>
</dbReference>
<evidence type="ECO:0000256" key="4">
    <source>
        <dbReference type="ARBA" id="ARBA00023159"/>
    </source>
</evidence>
<keyword evidence="6" id="KW-0539">Nucleus</keyword>
<evidence type="ECO:0000256" key="5">
    <source>
        <dbReference type="ARBA" id="ARBA00023163"/>
    </source>
</evidence>
<evidence type="ECO:0000256" key="1">
    <source>
        <dbReference type="ARBA" id="ARBA00004123"/>
    </source>
</evidence>
<name>A0A445D2S4_ARAHY</name>
<dbReference type="PROSITE" id="PS51032">
    <property type="entry name" value="AP2_ERF"/>
    <property type="match status" value="1"/>
</dbReference>
<feature type="region of interest" description="Disordered" evidence="8">
    <location>
        <begin position="108"/>
        <end position="136"/>
    </location>
</feature>
<dbReference type="Pfam" id="PF00847">
    <property type="entry name" value="AP2"/>
    <property type="match status" value="1"/>
</dbReference>
<evidence type="ECO:0000256" key="3">
    <source>
        <dbReference type="ARBA" id="ARBA00023125"/>
    </source>
</evidence>
<sequence length="243" mass="26750">MGVEPRTPSSEMETETVETGRSTATCASPPSTPTLTSSKKRSRQSNKNDNDRNDTTNTKHPVYRGVRMRTWGKWVSEIREPRKKSRIWLGTFATADMAARAHDAAALTIKGSSEDESSSSSTTTTTTTSEDEELGEIVELPPLGNSFEVAEVDPSGINDLDQLVFFDPFDGNCYPWNQGSIYDDHDHDCYGCFINHNNNNNSSDIMMSMLLESDSVLPSSPSNLSISSSSSFSSSLQCSLWQH</sequence>
<evidence type="ECO:0000313" key="11">
    <source>
        <dbReference type="Proteomes" id="UP000289738"/>
    </source>
</evidence>
<comment type="similarity">
    <text evidence="7">Belongs to the AP2/ERF transcription factor family. ERF subfamily.</text>
</comment>
<feature type="domain" description="AP2/ERF" evidence="9">
    <location>
        <begin position="62"/>
        <end position="120"/>
    </location>
</feature>
<dbReference type="CDD" id="cd00018">
    <property type="entry name" value="AP2"/>
    <property type="match status" value="1"/>
</dbReference>
<dbReference type="InterPro" id="IPR051032">
    <property type="entry name" value="AP2/ERF_TF_ERF_subfamily"/>
</dbReference>
<dbReference type="PANTHER" id="PTHR31985">
    <property type="entry name" value="ETHYLENE-RESPONSIVE TRANSCRIPTION FACTOR ERF042-RELATED"/>
    <property type="match status" value="1"/>
</dbReference>
<evidence type="ECO:0000256" key="6">
    <source>
        <dbReference type="ARBA" id="ARBA00023242"/>
    </source>
</evidence>
<feature type="compositionally biased region" description="Low complexity" evidence="8">
    <location>
        <begin position="22"/>
        <end position="37"/>
    </location>
</feature>
<dbReference type="PRINTS" id="PR00367">
    <property type="entry name" value="ETHRSPELEMNT"/>
</dbReference>
<feature type="compositionally biased region" description="Polar residues" evidence="8">
    <location>
        <begin position="7"/>
        <end position="21"/>
    </location>
</feature>
<evidence type="ECO:0000259" key="9">
    <source>
        <dbReference type="PROSITE" id="PS51032"/>
    </source>
</evidence>
<dbReference type="GO" id="GO:0003700">
    <property type="term" value="F:DNA-binding transcription factor activity"/>
    <property type="evidence" value="ECO:0007669"/>
    <property type="project" value="InterPro"/>
</dbReference>
<proteinExistence type="inferred from homology"/>
<dbReference type="PANTHER" id="PTHR31985:SF292">
    <property type="entry name" value="AP2_ERF DOMAIN-CONTAINING PROTEIN"/>
    <property type="match status" value="1"/>
</dbReference>
<feature type="region of interest" description="Disordered" evidence="8">
    <location>
        <begin position="1"/>
        <end position="64"/>
    </location>
</feature>
<feature type="compositionally biased region" description="Low complexity" evidence="8">
    <location>
        <begin position="118"/>
        <end position="128"/>
    </location>
</feature>